<proteinExistence type="predicted"/>
<dbReference type="HOGENOM" id="CLU_2586671_0_0_6"/>
<dbReference type="EMBL" id="CR378666">
    <property type="protein sequence ID" value="CAG19510.1"/>
    <property type="molecule type" value="Genomic_DNA"/>
</dbReference>
<feature type="transmembrane region" description="Helical" evidence="1">
    <location>
        <begin position="6"/>
        <end position="25"/>
    </location>
</feature>
<evidence type="ECO:0000256" key="1">
    <source>
        <dbReference type="SAM" id="Phobius"/>
    </source>
</evidence>
<name>Q6LT66_PHOPR</name>
<dbReference type="AlphaFoldDB" id="Q6LT66"/>
<keyword evidence="3" id="KW-1185">Reference proteome</keyword>
<dbReference type="Proteomes" id="UP000000593">
    <property type="component" value="Chromosome 1"/>
</dbReference>
<evidence type="ECO:0000313" key="3">
    <source>
        <dbReference type="Proteomes" id="UP000000593"/>
    </source>
</evidence>
<keyword evidence="1" id="KW-0472">Membrane</keyword>
<keyword evidence="1" id="KW-0812">Transmembrane</keyword>
<reference evidence="3" key="1">
    <citation type="journal article" date="2005" name="Science">
        <title>Life at depth: Photobacterium profundum genome sequence and expression analysis.</title>
        <authorList>
            <person name="Vezzi A."/>
            <person name="Campanaro S."/>
            <person name="D'Angelo M."/>
            <person name="Simonato F."/>
            <person name="Vitulo N."/>
            <person name="Lauro F.M."/>
            <person name="Cestaro A."/>
            <person name="Malacrida G."/>
            <person name="Simionati B."/>
            <person name="Cannata N."/>
            <person name="Romualdi C."/>
            <person name="Bartlett D.H."/>
            <person name="Valle G."/>
        </authorList>
    </citation>
    <scope>NUCLEOTIDE SEQUENCE [LARGE SCALE GENOMIC DNA]</scope>
    <source>
        <strain evidence="3">ATCC BAA-1253 / SS9</strain>
    </source>
</reference>
<gene>
    <name evidence="2" type="ordered locus">PBPRA1099</name>
</gene>
<evidence type="ECO:0000313" key="2">
    <source>
        <dbReference type="EMBL" id="CAG19510.1"/>
    </source>
</evidence>
<dbReference type="KEGG" id="ppr:PBPRA1099"/>
<protein>
    <submittedName>
        <fullName evidence="2">Uncharacterized protein</fullName>
    </submittedName>
</protein>
<dbReference type="STRING" id="298386.PBPRA1099"/>
<keyword evidence="1" id="KW-1133">Transmembrane helix</keyword>
<organism evidence="2 3">
    <name type="scientific">Photobacterium profundum (strain SS9)</name>
    <dbReference type="NCBI Taxonomy" id="298386"/>
    <lineage>
        <taxon>Bacteria</taxon>
        <taxon>Pseudomonadati</taxon>
        <taxon>Pseudomonadota</taxon>
        <taxon>Gammaproteobacteria</taxon>
        <taxon>Vibrionales</taxon>
        <taxon>Vibrionaceae</taxon>
        <taxon>Photobacterium</taxon>
    </lineage>
</organism>
<accession>Q6LT66</accession>
<sequence>MKTEVLTSVFLCLFFIFIAVFIVVFDKRKIKAIMKKQDRKIYAHFFASKRDFDYGSGVTIRSVNVRFRAKSITISIMSRS</sequence>